<keyword evidence="4" id="KW-0238">DNA-binding</keyword>
<sequence length="186" mass="21182">MEDQKIVQLYWDRNEKAILETSAKYGVYCTSIAKNILGNTEDAKECVNDTYLSAWNSIPPHKPRMLSAFLGKIVRNLSLNRYRHNAAAKRGGGQLPLVLEELSDYLSAGAPVEQEMDHKELVAAINDFLDALSADKRNIFVCRYWYFDSLSDIGSRFGMTEKNVSVTLSRLRLKLHNYLSKRGFDL</sequence>
<evidence type="ECO:0000313" key="8">
    <source>
        <dbReference type="Proteomes" id="UP000659630"/>
    </source>
</evidence>
<comment type="similarity">
    <text evidence="1">Belongs to the sigma-70 factor family. ECF subfamily.</text>
</comment>
<dbReference type="Gene3D" id="1.10.1740.10">
    <property type="match status" value="1"/>
</dbReference>
<dbReference type="GO" id="GO:0016987">
    <property type="term" value="F:sigma factor activity"/>
    <property type="evidence" value="ECO:0007669"/>
    <property type="project" value="UniProtKB-KW"/>
</dbReference>
<dbReference type="InterPro" id="IPR007627">
    <property type="entry name" value="RNA_pol_sigma70_r2"/>
</dbReference>
<dbReference type="AlphaFoldDB" id="A0A923I704"/>
<dbReference type="InterPro" id="IPR013324">
    <property type="entry name" value="RNA_pol_sigma_r3/r4-like"/>
</dbReference>
<name>A0A923I704_9FIRM</name>
<evidence type="ECO:0000256" key="1">
    <source>
        <dbReference type="ARBA" id="ARBA00010641"/>
    </source>
</evidence>
<dbReference type="GO" id="GO:0003677">
    <property type="term" value="F:DNA binding"/>
    <property type="evidence" value="ECO:0007669"/>
    <property type="project" value="UniProtKB-KW"/>
</dbReference>
<dbReference type="InterPro" id="IPR013325">
    <property type="entry name" value="RNA_pol_sigma_r2"/>
</dbReference>
<dbReference type="EMBL" id="JACONZ010000002">
    <property type="protein sequence ID" value="MBC5581455.1"/>
    <property type="molecule type" value="Genomic_DNA"/>
</dbReference>
<dbReference type="Gene3D" id="1.10.10.10">
    <property type="entry name" value="Winged helix-like DNA-binding domain superfamily/Winged helix DNA-binding domain"/>
    <property type="match status" value="1"/>
</dbReference>
<evidence type="ECO:0000256" key="2">
    <source>
        <dbReference type="ARBA" id="ARBA00023015"/>
    </source>
</evidence>
<evidence type="ECO:0000256" key="5">
    <source>
        <dbReference type="ARBA" id="ARBA00023163"/>
    </source>
</evidence>
<dbReference type="PANTHER" id="PTHR43133:SF8">
    <property type="entry name" value="RNA POLYMERASE SIGMA FACTOR HI_1459-RELATED"/>
    <property type="match status" value="1"/>
</dbReference>
<keyword evidence="8" id="KW-1185">Reference proteome</keyword>
<dbReference type="RefSeq" id="WP_186887806.1">
    <property type="nucleotide sequence ID" value="NZ_JACONZ010000002.1"/>
</dbReference>
<keyword evidence="2" id="KW-0805">Transcription regulation</keyword>
<keyword evidence="3" id="KW-0731">Sigma factor</keyword>
<dbReference type="Pfam" id="PF04542">
    <property type="entry name" value="Sigma70_r2"/>
    <property type="match status" value="1"/>
</dbReference>
<dbReference type="Proteomes" id="UP000659630">
    <property type="component" value="Unassembled WGS sequence"/>
</dbReference>
<dbReference type="InterPro" id="IPR036388">
    <property type="entry name" value="WH-like_DNA-bd_sf"/>
</dbReference>
<dbReference type="PANTHER" id="PTHR43133">
    <property type="entry name" value="RNA POLYMERASE ECF-TYPE SIGMA FACTO"/>
    <property type="match status" value="1"/>
</dbReference>
<dbReference type="InterPro" id="IPR014284">
    <property type="entry name" value="RNA_pol_sigma-70_dom"/>
</dbReference>
<evidence type="ECO:0000256" key="3">
    <source>
        <dbReference type="ARBA" id="ARBA00023082"/>
    </source>
</evidence>
<feature type="domain" description="RNA polymerase sigma-70 region 2" evidence="6">
    <location>
        <begin position="30"/>
        <end position="86"/>
    </location>
</feature>
<protein>
    <submittedName>
        <fullName evidence="7">Sigma-70 family RNA polymerase sigma factor</fullName>
    </submittedName>
</protein>
<keyword evidence="5" id="KW-0804">Transcription</keyword>
<comment type="caution">
    <text evidence="7">The sequence shown here is derived from an EMBL/GenBank/DDBJ whole genome shotgun (WGS) entry which is preliminary data.</text>
</comment>
<dbReference type="SUPFAM" id="SSF88659">
    <property type="entry name" value="Sigma3 and sigma4 domains of RNA polymerase sigma factors"/>
    <property type="match status" value="1"/>
</dbReference>
<organism evidence="7 8">
    <name type="scientific">Anaerofilum hominis</name>
    <dbReference type="NCBI Taxonomy" id="2763016"/>
    <lineage>
        <taxon>Bacteria</taxon>
        <taxon>Bacillati</taxon>
        <taxon>Bacillota</taxon>
        <taxon>Clostridia</taxon>
        <taxon>Eubacteriales</taxon>
        <taxon>Oscillospiraceae</taxon>
        <taxon>Anaerofilum</taxon>
    </lineage>
</organism>
<reference evidence="7" key="1">
    <citation type="submission" date="2020-08" db="EMBL/GenBank/DDBJ databases">
        <title>Genome public.</title>
        <authorList>
            <person name="Liu C."/>
            <person name="Sun Q."/>
        </authorList>
    </citation>
    <scope>NUCLEOTIDE SEQUENCE</scope>
    <source>
        <strain evidence="7">BX8</strain>
    </source>
</reference>
<proteinExistence type="inferred from homology"/>
<dbReference type="GO" id="GO:0006352">
    <property type="term" value="P:DNA-templated transcription initiation"/>
    <property type="evidence" value="ECO:0007669"/>
    <property type="project" value="InterPro"/>
</dbReference>
<dbReference type="SUPFAM" id="SSF88946">
    <property type="entry name" value="Sigma2 domain of RNA polymerase sigma factors"/>
    <property type="match status" value="1"/>
</dbReference>
<gene>
    <name evidence="7" type="ORF">H8S23_08015</name>
</gene>
<evidence type="ECO:0000256" key="4">
    <source>
        <dbReference type="ARBA" id="ARBA00023125"/>
    </source>
</evidence>
<dbReference type="NCBIfam" id="TIGR02937">
    <property type="entry name" value="sigma70-ECF"/>
    <property type="match status" value="1"/>
</dbReference>
<accession>A0A923I704</accession>
<dbReference type="InterPro" id="IPR039425">
    <property type="entry name" value="RNA_pol_sigma-70-like"/>
</dbReference>
<evidence type="ECO:0000259" key="6">
    <source>
        <dbReference type="Pfam" id="PF04542"/>
    </source>
</evidence>
<evidence type="ECO:0000313" key="7">
    <source>
        <dbReference type="EMBL" id="MBC5581455.1"/>
    </source>
</evidence>